<dbReference type="Proteomes" id="UP001222325">
    <property type="component" value="Unassembled WGS sequence"/>
</dbReference>
<keyword evidence="2" id="KW-1185">Reference proteome</keyword>
<reference evidence="1" key="1">
    <citation type="submission" date="2023-03" db="EMBL/GenBank/DDBJ databases">
        <title>Massive genome expansion in bonnet fungi (Mycena s.s.) driven by repeated elements and novel gene families across ecological guilds.</title>
        <authorList>
            <consortium name="Lawrence Berkeley National Laboratory"/>
            <person name="Harder C.B."/>
            <person name="Miyauchi S."/>
            <person name="Viragh M."/>
            <person name="Kuo A."/>
            <person name="Thoen E."/>
            <person name="Andreopoulos B."/>
            <person name="Lu D."/>
            <person name="Skrede I."/>
            <person name="Drula E."/>
            <person name="Henrissat B."/>
            <person name="Morin E."/>
            <person name="Kohler A."/>
            <person name="Barry K."/>
            <person name="LaButti K."/>
            <person name="Morin E."/>
            <person name="Salamov A."/>
            <person name="Lipzen A."/>
            <person name="Mereny Z."/>
            <person name="Hegedus B."/>
            <person name="Baldrian P."/>
            <person name="Stursova M."/>
            <person name="Weitz H."/>
            <person name="Taylor A."/>
            <person name="Grigoriev I.V."/>
            <person name="Nagy L.G."/>
            <person name="Martin F."/>
            <person name="Kauserud H."/>
        </authorList>
    </citation>
    <scope>NUCLEOTIDE SEQUENCE</scope>
    <source>
        <strain evidence="1">CBHHK173m</strain>
    </source>
</reference>
<dbReference type="EMBL" id="JARJCN010000006">
    <property type="protein sequence ID" value="KAJ7100025.1"/>
    <property type="molecule type" value="Genomic_DNA"/>
</dbReference>
<accession>A0AAD6UDJ5</accession>
<proteinExistence type="predicted"/>
<name>A0AAD6UDJ5_9AGAR</name>
<sequence length="136" mass="15538">MSERYHLNLEESTLIFFPPHGRGTRGLQEPYVVQVMIKPETRFKSPTRDEVASFYDAQEDITAAVEAILLKNLIEPLHNTTIVADGDGYVLTGVKKEWVYGQGLELKWGDEVVRTCKDKWVFYFRTGTGSEHVKDS</sequence>
<dbReference type="AlphaFoldDB" id="A0AAD6UDJ5"/>
<organism evidence="1 2">
    <name type="scientific">Mycena belliarum</name>
    <dbReference type="NCBI Taxonomy" id="1033014"/>
    <lineage>
        <taxon>Eukaryota</taxon>
        <taxon>Fungi</taxon>
        <taxon>Dikarya</taxon>
        <taxon>Basidiomycota</taxon>
        <taxon>Agaricomycotina</taxon>
        <taxon>Agaricomycetes</taxon>
        <taxon>Agaricomycetidae</taxon>
        <taxon>Agaricales</taxon>
        <taxon>Marasmiineae</taxon>
        <taxon>Mycenaceae</taxon>
        <taxon>Mycena</taxon>
    </lineage>
</organism>
<comment type="caution">
    <text evidence="1">The sequence shown here is derived from an EMBL/GenBank/DDBJ whole genome shotgun (WGS) entry which is preliminary data.</text>
</comment>
<evidence type="ECO:0000313" key="1">
    <source>
        <dbReference type="EMBL" id="KAJ7100025.1"/>
    </source>
</evidence>
<gene>
    <name evidence="1" type="ORF">B0H15DRAFT_1018340</name>
</gene>
<evidence type="ECO:0000313" key="2">
    <source>
        <dbReference type="Proteomes" id="UP001222325"/>
    </source>
</evidence>
<protein>
    <submittedName>
        <fullName evidence="1">Uncharacterized protein</fullName>
    </submittedName>
</protein>